<dbReference type="Proteomes" id="UP000636479">
    <property type="component" value="Unassembled WGS sequence"/>
</dbReference>
<accession>A0A8H6W0C2</accession>
<dbReference type="AlphaFoldDB" id="A0A8H6W0C2"/>
<sequence length="442" mass="49541">MERNIKSNHLGVVVVGNPGIGKSTFLWLYLLVSLALKLPVVIYWKTQLMVYCSTGVYHVKDNRSEFVMGLTGVAFLIDMDSSNINPIELMTVHLCFIIAVSSPQPSRYKQLTTRGDFGMLVVNPPTAHELQACLDQLPPSVAEPRMDLRTALRLVPPNIQLLKSLSTGEHNEATIIAAIQEAVKNVNPSRLRLLMLSMHQADESFNSLTTVYRDPCSAAQDFMNHRLSSKTMLRLVHDHAVRENVSAVQSMYTSFAADGKPGIPGGWAFEMLCHRLFTQPPPSPNNTVTLIQMQVHGTELVPDDKNRMEWSITPRQLVTLLPGESTLKSTFLSDYFVPSRGNTPTFDAFVHSEDPPRLVGFQMTIAPRHSINKSGLVILQQHQLPDETDPWLIYVVPQGHTVRLPFSDKSPFNEFTYFMCEVDVGDRDWGEAEDDTDVEPEL</sequence>
<proteinExistence type="predicted"/>
<evidence type="ECO:0000313" key="2">
    <source>
        <dbReference type="EMBL" id="KAF7294744.1"/>
    </source>
</evidence>
<dbReference type="PANTHER" id="PTHR33129">
    <property type="entry name" value="PROTEIN KINASE DOMAIN-CONTAINING PROTEIN-RELATED"/>
    <property type="match status" value="1"/>
</dbReference>
<keyword evidence="1" id="KW-0472">Membrane</keyword>
<name>A0A8H6W0C2_9AGAR</name>
<feature type="transmembrane region" description="Helical" evidence="1">
    <location>
        <begin position="26"/>
        <end position="44"/>
    </location>
</feature>
<keyword evidence="1" id="KW-0812">Transmembrane</keyword>
<organism evidence="2 3">
    <name type="scientific">Mycena indigotica</name>
    <dbReference type="NCBI Taxonomy" id="2126181"/>
    <lineage>
        <taxon>Eukaryota</taxon>
        <taxon>Fungi</taxon>
        <taxon>Dikarya</taxon>
        <taxon>Basidiomycota</taxon>
        <taxon>Agaricomycotina</taxon>
        <taxon>Agaricomycetes</taxon>
        <taxon>Agaricomycetidae</taxon>
        <taxon>Agaricales</taxon>
        <taxon>Marasmiineae</taxon>
        <taxon>Mycenaceae</taxon>
        <taxon>Mycena</taxon>
    </lineage>
</organism>
<comment type="caution">
    <text evidence="2">The sequence shown here is derived from an EMBL/GenBank/DDBJ whole genome shotgun (WGS) entry which is preliminary data.</text>
</comment>
<keyword evidence="1" id="KW-1133">Transmembrane helix</keyword>
<reference evidence="2" key="1">
    <citation type="submission" date="2020-05" db="EMBL/GenBank/DDBJ databases">
        <title>Mycena genomes resolve the evolution of fungal bioluminescence.</title>
        <authorList>
            <person name="Tsai I.J."/>
        </authorList>
    </citation>
    <scope>NUCLEOTIDE SEQUENCE</scope>
    <source>
        <strain evidence="2">171206Taipei</strain>
    </source>
</reference>
<dbReference type="RefSeq" id="XP_037216107.1">
    <property type="nucleotide sequence ID" value="XM_037366713.1"/>
</dbReference>
<dbReference type="PANTHER" id="PTHR33129:SF1">
    <property type="entry name" value="ATP-BINDING PROTEIN"/>
    <property type="match status" value="1"/>
</dbReference>
<dbReference type="InterPro" id="IPR052980">
    <property type="entry name" value="Crinkler_effector"/>
</dbReference>
<dbReference type="OrthoDB" id="2340858at2759"/>
<gene>
    <name evidence="2" type="ORF">MIND_01011800</name>
</gene>
<protein>
    <submittedName>
        <fullName evidence="2">SET domain-containing protein</fullName>
    </submittedName>
</protein>
<keyword evidence="3" id="KW-1185">Reference proteome</keyword>
<dbReference type="EMBL" id="JACAZF010000009">
    <property type="protein sequence ID" value="KAF7294744.1"/>
    <property type="molecule type" value="Genomic_DNA"/>
</dbReference>
<dbReference type="GeneID" id="59349229"/>
<evidence type="ECO:0000313" key="3">
    <source>
        <dbReference type="Proteomes" id="UP000636479"/>
    </source>
</evidence>
<evidence type="ECO:0000256" key="1">
    <source>
        <dbReference type="SAM" id="Phobius"/>
    </source>
</evidence>